<dbReference type="GO" id="GO:0016020">
    <property type="term" value="C:membrane"/>
    <property type="evidence" value="ECO:0007669"/>
    <property type="project" value="UniProtKB-SubCell"/>
</dbReference>
<feature type="transmembrane region" description="Helical" evidence="6">
    <location>
        <begin position="244"/>
        <end position="263"/>
    </location>
</feature>
<evidence type="ECO:0000313" key="9">
    <source>
        <dbReference type="Proteomes" id="UP000528964"/>
    </source>
</evidence>
<dbReference type="AlphaFoldDB" id="A0A7W6D5L1"/>
<evidence type="ECO:0000313" key="8">
    <source>
        <dbReference type="EMBL" id="MBB3974547.1"/>
    </source>
</evidence>
<sequence length="291" mass="29587">MDRTKLGLLLGLVGVVIFGGTLPATRLATPELGFGFLAAGRAAGAGLMALAALTALRRPVPDGRTLGVLALIAICLVWGFPLFSGFAMTRASSSHGGVVLAVLPLATALAGAWLGGERPSRRFWTFAALGAALVLGFALWRGDGGTAGVGLGDLSLLASVASASIGYALSARLARTMPGWEVISWAVVLSLPLSLPVAVRLAPLDPAAVSAASWTAFAYVTAMSQYVGFFAWNAGLALGGVARVSQVQLLQSFVTLAIAALLLAEPIDAPTIACAAAVVAVVALGRRERAR</sequence>
<feature type="transmembrane region" description="Helical" evidence="6">
    <location>
        <begin position="33"/>
        <end position="56"/>
    </location>
</feature>
<dbReference type="InterPro" id="IPR037185">
    <property type="entry name" value="EmrE-like"/>
</dbReference>
<feature type="transmembrane region" description="Helical" evidence="6">
    <location>
        <begin position="68"/>
        <end position="88"/>
    </location>
</feature>
<evidence type="ECO:0000256" key="6">
    <source>
        <dbReference type="SAM" id="Phobius"/>
    </source>
</evidence>
<dbReference type="EMBL" id="JACIDR010000006">
    <property type="protein sequence ID" value="MBB3974547.1"/>
    <property type="molecule type" value="Genomic_DNA"/>
</dbReference>
<dbReference type="RefSeq" id="WP_183396387.1">
    <property type="nucleotide sequence ID" value="NZ_JACIDR010000006.1"/>
</dbReference>
<comment type="subcellular location">
    <subcellularLocation>
        <location evidence="1">Membrane</location>
        <topology evidence="1">Multi-pass membrane protein</topology>
    </subcellularLocation>
</comment>
<dbReference type="Pfam" id="PF00892">
    <property type="entry name" value="EamA"/>
    <property type="match status" value="2"/>
</dbReference>
<proteinExistence type="inferred from homology"/>
<reference evidence="8 9" key="1">
    <citation type="submission" date="2020-08" db="EMBL/GenBank/DDBJ databases">
        <title>Genomic Encyclopedia of Type Strains, Phase IV (KMG-IV): sequencing the most valuable type-strain genomes for metagenomic binning, comparative biology and taxonomic classification.</title>
        <authorList>
            <person name="Goeker M."/>
        </authorList>
    </citation>
    <scope>NUCLEOTIDE SEQUENCE [LARGE SCALE GENOMIC DNA]</scope>
    <source>
        <strain evidence="8 9">DSM 25481</strain>
    </source>
</reference>
<feature type="transmembrane region" description="Helical" evidence="6">
    <location>
        <begin position="146"/>
        <end position="170"/>
    </location>
</feature>
<organism evidence="8 9">
    <name type="scientific">Hansschlegelia beijingensis</name>
    <dbReference type="NCBI Taxonomy" id="1133344"/>
    <lineage>
        <taxon>Bacteria</taxon>
        <taxon>Pseudomonadati</taxon>
        <taxon>Pseudomonadota</taxon>
        <taxon>Alphaproteobacteria</taxon>
        <taxon>Hyphomicrobiales</taxon>
        <taxon>Methylopilaceae</taxon>
        <taxon>Hansschlegelia</taxon>
    </lineage>
</organism>
<name>A0A7W6D5L1_9HYPH</name>
<protein>
    <submittedName>
        <fullName evidence="8">Drug/metabolite transporter (DMT)-like permease</fullName>
    </submittedName>
</protein>
<dbReference type="SUPFAM" id="SSF103481">
    <property type="entry name" value="Multidrug resistance efflux transporter EmrE"/>
    <property type="match status" value="2"/>
</dbReference>
<evidence type="ECO:0000259" key="7">
    <source>
        <dbReference type="Pfam" id="PF00892"/>
    </source>
</evidence>
<feature type="domain" description="EamA" evidence="7">
    <location>
        <begin position="151"/>
        <end position="284"/>
    </location>
</feature>
<gene>
    <name evidence="8" type="ORF">GGR24_003228</name>
</gene>
<keyword evidence="4 6" id="KW-1133">Transmembrane helix</keyword>
<comment type="caution">
    <text evidence="8">The sequence shown here is derived from an EMBL/GenBank/DDBJ whole genome shotgun (WGS) entry which is preliminary data.</text>
</comment>
<feature type="domain" description="EamA" evidence="7">
    <location>
        <begin position="6"/>
        <end position="132"/>
    </location>
</feature>
<feature type="transmembrane region" description="Helical" evidence="6">
    <location>
        <begin position="211"/>
        <end position="232"/>
    </location>
</feature>
<keyword evidence="3 6" id="KW-0812">Transmembrane</keyword>
<dbReference type="PANTHER" id="PTHR32322">
    <property type="entry name" value="INNER MEMBRANE TRANSPORTER"/>
    <property type="match status" value="1"/>
</dbReference>
<keyword evidence="5 6" id="KW-0472">Membrane</keyword>
<keyword evidence="9" id="KW-1185">Reference proteome</keyword>
<dbReference type="Proteomes" id="UP000528964">
    <property type="component" value="Unassembled WGS sequence"/>
</dbReference>
<evidence type="ECO:0000256" key="4">
    <source>
        <dbReference type="ARBA" id="ARBA00022989"/>
    </source>
</evidence>
<evidence type="ECO:0000256" key="3">
    <source>
        <dbReference type="ARBA" id="ARBA00022692"/>
    </source>
</evidence>
<evidence type="ECO:0000256" key="1">
    <source>
        <dbReference type="ARBA" id="ARBA00004141"/>
    </source>
</evidence>
<dbReference type="PANTHER" id="PTHR32322:SF2">
    <property type="entry name" value="EAMA DOMAIN-CONTAINING PROTEIN"/>
    <property type="match status" value="1"/>
</dbReference>
<feature type="transmembrane region" description="Helical" evidence="6">
    <location>
        <begin position="182"/>
        <end position="199"/>
    </location>
</feature>
<feature type="transmembrane region" description="Helical" evidence="6">
    <location>
        <begin position="94"/>
        <end position="116"/>
    </location>
</feature>
<evidence type="ECO:0000256" key="5">
    <source>
        <dbReference type="ARBA" id="ARBA00023136"/>
    </source>
</evidence>
<comment type="similarity">
    <text evidence="2">Belongs to the EamA transporter family.</text>
</comment>
<feature type="transmembrane region" description="Helical" evidence="6">
    <location>
        <begin position="269"/>
        <end position="285"/>
    </location>
</feature>
<dbReference type="InterPro" id="IPR000620">
    <property type="entry name" value="EamA_dom"/>
</dbReference>
<evidence type="ECO:0000256" key="2">
    <source>
        <dbReference type="ARBA" id="ARBA00007362"/>
    </source>
</evidence>
<accession>A0A7W6D5L1</accession>
<dbReference type="InterPro" id="IPR050638">
    <property type="entry name" value="AA-Vitamin_Transporters"/>
</dbReference>
<feature type="transmembrane region" description="Helical" evidence="6">
    <location>
        <begin position="123"/>
        <end position="140"/>
    </location>
</feature>